<protein>
    <submittedName>
        <fullName evidence="2">DETOXIFICATION 29-like</fullName>
    </submittedName>
</protein>
<dbReference type="PANTHER" id="PTHR11206">
    <property type="entry name" value="MULTIDRUG RESISTANCE PROTEIN"/>
    <property type="match status" value="1"/>
</dbReference>
<accession>A0A8S0QJ13</accession>
<reference evidence="2 3" key="1">
    <citation type="submission" date="2019-12" db="EMBL/GenBank/DDBJ databases">
        <authorList>
            <person name="Alioto T."/>
            <person name="Alioto T."/>
            <person name="Gomez Garrido J."/>
        </authorList>
    </citation>
    <scope>NUCLEOTIDE SEQUENCE [LARGE SCALE GENOMIC DNA]</scope>
</reference>
<gene>
    <name evidence="2" type="ORF">OLEA9_A093534</name>
</gene>
<dbReference type="Gramene" id="OE9A093534T1">
    <property type="protein sequence ID" value="OE9A093534C1"/>
    <property type="gene ID" value="OE9A093534"/>
</dbReference>
<dbReference type="EMBL" id="CACTIH010001852">
    <property type="protein sequence ID" value="CAA2966029.1"/>
    <property type="molecule type" value="Genomic_DNA"/>
</dbReference>
<feature type="transmembrane region" description="Helical" evidence="1">
    <location>
        <begin position="107"/>
        <end position="125"/>
    </location>
</feature>
<dbReference type="OrthoDB" id="1688605at2759"/>
<dbReference type="Proteomes" id="UP000594638">
    <property type="component" value="Unassembled WGS sequence"/>
</dbReference>
<feature type="transmembrane region" description="Helical" evidence="1">
    <location>
        <begin position="63"/>
        <end position="87"/>
    </location>
</feature>
<keyword evidence="1" id="KW-0472">Membrane</keyword>
<organism evidence="2 3">
    <name type="scientific">Olea europaea subsp. europaea</name>
    <dbReference type="NCBI Taxonomy" id="158383"/>
    <lineage>
        <taxon>Eukaryota</taxon>
        <taxon>Viridiplantae</taxon>
        <taxon>Streptophyta</taxon>
        <taxon>Embryophyta</taxon>
        <taxon>Tracheophyta</taxon>
        <taxon>Spermatophyta</taxon>
        <taxon>Magnoliopsida</taxon>
        <taxon>eudicotyledons</taxon>
        <taxon>Gunneridae</taxon>
        <taxon>Pentapetalae</taxon>
        <taxon>asterids</taxon>
        <taxon>lamiids</taxon>
        <taxon>Lamiales</taxon>
        <taxon>Oleaceae</taxon>
        <taxon>Oleeae</taxon>
        <taxon>Olea</taxon>
    </lineage>
</organism>
<keyword evidence="3" id="KW-1185">Reference proteome</keyword>
<dbReference type="AlphaFoldDB" id="A0A8S0QJ13"/>
<evidence type="ECO:0000313" key="2">
    <source>
        <dbReference type="EMBL" id="CAA2966029.1"/>
    </source>
</evidence>
<sequence length="134" mass="15154">MGWDFFLCGSLDDLGTFCLCIQFSHSKVLTISEQDSGHGGDIRGGGDFTCFFFSWLLMLKLKWGLGAATGMLNFSWWLLVVAQLLYIFSGTYGEAWSGFSWKTFQNLWGFVKLSLASAVIIWCLLQYEKNVVFL</sequence>
<comment type="caution">
    <text evidence="2">The sequence shown here is derived from an EMBL/GenBank/DDBJ whole genome shotgun (WGS) entry which is preliminary data.</text>
</comment>
<evidence type="ECO:0000256" key="1">
    <source>
        <dbReference type="SAM" id="Phobius"/>
    </source>
</evidence>
<keyword evidence="1" id="KW-1133">Transmembrane helix</keyword>
<proteinExistence type="predicted"/>
<keyword evidence="1" id="KW-0812">Transmembrane</keyword>
<name>A0A8S0QJ13_OLEEU</name>
<evidence type="ECO:0000313" key="3">
    <source>
        <dbReference type="Proteomes" id="UP000594638"/>
    </source>
</evidence>